<evidence type="ECO:0000313" key="2">
    <source>
        <dbReference type="EMBL" id="EQB08122.1"/>
    </source>
</evidence>
<evidence type="ECO:0000313" key="3">
    <source>
        <dbReference type="Proteomes" id="UP000015525"/>
    </source>
</evidence>
<dbReference type="RefSeq" id="WP_021238042.1">
    <property type="nucleotide sequence ID" value="NZ_ATHO01000071.1"/>
</dbReference>
<name>T0H563_9SPHN</name>
<dbReference type="Gene3D" id="3.90.190.10">
    <property type="entry name" value="Protein tyrosine phosphatase superfamily"/>
    <property type="match status" value="1"/>
</dbReference>
<dbReference type="PROSITE" id="PS51318">
    <property type="entry name" value="TAT"/>
    <property type="match status" value="1"/>
</dbReference>
<evidence type="ECO:0000256" key="1">
    <source>
        <dbReference type="ARBA" id="ARBA00009580"/>
    </source>
</evidence>
<dbReference type="Proteomes" id="UP000015525">
    <property type="component" value="Unassembled WGS sequence"/>
</dbReference>
<dbReference type="AlphaFoldDB" id="T0H563"/>
<dbReference type="PATRIC" id="fig|1329909.3.peg.1708"/>
<gene>
    <name evidence="2" type="ORF">L288_08845</name>
</gene>
<comment type="caution">
    <text evidence="2">The sequence shown here is derived from an EMBL/GenBank/DDBJ whole genome shotgun (WGS) entry which is preliminary data.</text>
</comment>
<dbReference type="InterPro" id="IPR026893">
    <property type="entry name" value="Tyr/Ser_Pase_IphP-type"/>
</dbReference>
<proteinExistence type="inferred from homology"/>
<comment type="similarity">
    <text evidence="1">Belongs to the protein-tyrosine phosphatase family.</text>
</comment>
<dbReference type="PANTHER" id="PTHR31126">
    <property type="entry name" value="TYROSINE-PROTEIN PHOSPHATASE"/>
    <property type="match status" value="1"/>
</dbReference>
<accession>T0H563</accession>
<reference evidence="2 3" key="1">
    <citation type="journal article" date="2013" name="Genome Announc.">
        <title>Draft Genome Sequence of Sphingobium quisquiliarum Strain P25T, a Novel Hexachlorocyclohexane (HCH)-Degrading Bacterium Isolated from an HCH Dumpsite.</title>
        <authorList>
            <person name="Kumar Singh A."/>
            <person name="Sangwan N."/>
            <person name="Sharma A."/>
            <person name="Gupta V."/>
            <person name="Khurana J.P."/>
            <person name="Lal R."/>
        </authorList>
    </citation>
    <scope>NUCLEOTIDE SEQUENCE [LARGE SCALE GENOMIC DNA]</scope>
    <source>
        <strain evidence="2 3">P25</strain>
    </source>
</reference>
<dbReference type="EMBL" id="ATHO01000071">
    <property type="protein sequence ID" value="EQB08122.1"/>
    <property type="molecule type" value="Genomic_DNA"/>
</dbReference>
<dbReference type="SUPFAM" id="SSF52799">
    <property type="entry name" value="(Phosphotyrosine protein) phosphatases II"/>
    <property type="match status" value="1"/>
</dbReference>
<keyword evidence="3" id="KW-1185">Reference proteome</keyword>
<evidence type="ECO:0008006" key="4">
    <source>
        <dbReference type="Google" id="ProtNLM"/>
    </source>
</evidence>
<organism evidence="2 3">
    <name type="scientific">Sphingobium quisquiliarum P25</name>
    <dbReference type="NCBI Taxonomy" id="1329909"/>
    <lineage>
        <taxon>Bacteria</taxon>
        <taxon>Pseudomonadati</taxon>
        <taxon>Pseudomonadota</taxon>
        <taxon>Alphaproteobacteria</taxon>
        <taxon>Sphingomonadales</taxon>
        <taxon>Sphingomonadaceae</taxon>
        <taxon>Sphingobium</taxon>
    </lineage>
</organism>
<dbReference type="InterPro" id="IPR006311">
    <property type="entry name" value="TAT_signal"/>
</dbReference>
<protein>
    <recommendedName>
        <fullName evidence="4">Tyrosine specific protein phosphatases domain-containing protein</fullName>
    </recommendedName>
</protein>
<sequence>MTMLSLDRRTFVSTAFLTSVAGLTGCATPAYRARSGAIPFRSAVVAKMDGGDDFQLEWQADGVQRVTVYAGTGPAPVLTGKPAGEGAGSGRIIVKGLAPDQRPFFTLVPDSGAPLVIADRALHLPSIANLRDIGGYRTADGRWVKMGLLYRSDQLDRVSDADLSKMSQLGLQLVVDLRTQSERAREPDRLPPATPSLVLDVAGDGEGSLGGDMRKAMTAISSGKGVELLTEANRDFVSLPSARRAYAQMLDRLAAQQAPMLYHCTAGKDRTGWASAVILTLLGVPRETVMADYLASNRFLKAKNAAAMAALSKSGSSLDPAFLEPVLTVRASYLEAAFAEVEKRHGSFDAYIAQGLGISDATVERLRGHYLMGTAV</sequence>
<dbReference type="Pfam" id="PF13350">
    <property type="entry name" value="Y_phosphatase3"/>
    <property type="match status" value="1"/>
</dbReference>
<dbReference type="GO" id="GO:0004721">
    <property type="term" value="F:phosphoprotein phosphatase activity"/>
    <property type="evidence" value="ECO:0007669"/>
    <property type="project" value="InterPro"/>
</dbReference>
<dbReference type="PANTHER" id="PTHR31126:SF1">
    <property type="entry name" value="TYROSINE SPECIFIC PROTEIN PHOSPHATASES DOMAIN-CONTAINING PROTEIN"/>
    <property type="match status" value="1"/>
</dbReference>
<dbReference type="InterPro" id="IPR029021">
    <property type="entry name" value="Prot-tyrosine_phosphatase-like"/>
</dbReference>